<gene>
    <name evidence="10" type="ORF">KX01_1839</name>
</gene>
<dbReference type="OrthoDB" id="9778062at2"/>
<keyword evidence="6 9" id="KW-1133">Transmembrane helix</keyword>
<dbReference type="RefSeq" id="WP_071664684.1">
    <property type="nucleotide sequence ID" value="NZ_CP009654.1"/>
</dbReference>
<feature type="transmembrane region" description="Helical" evidence="9">
    <location>
        <begin position="106"/>
        <end position="125"/>
    </location>
</feature>
<feature type="transmembrane region" description="Helical" evidence="9">
    <location>
        <begin position="323"/>
        <end position="344"/>
    </location>
</feature>
<feature type="transmembrane region" description="Helical" evidence="9">
    <location>
        <begin position="52"/>
        <end position="76"/>
    </location>
</feature>
<keyword evidence="11" id="KW-1185">Reference proteome</keyword>
<evidence type="ECO:0000256" key="8">
    <source>
        <dbReference type="ARBA" id="ARBA00026081"/>
    </source>
</evidence>
<comment type="function">
    <text evidence="1">Part of the ABC transporter complex LptBFG involved in the translocation of lipopolysaccharide (LPS) from the inner membrane to the outer membrane.</text>
</comment>
<keyword evidence="4" id="KW-1003">Cell membrane</keyword>
<accession>A0A1J0KUZ9</accession>
<dbReference type="PANTHER" id="PTHR33529:SF7">
    <property type="entry name" value="LIPOPOLYSACCHARIDE EXPORT SYSTEM PERMEASE PROTEIN LPTF"/>
    <property type="match status" value="1"/>
</dbReference>
<evidence type="ECO:0000256" key="7">
    <source>
        <dbReference type="ARBA" id="ARBA00023136"/>
    </source>
</evidence>
<evidence type="ECO:0000256" key="3">
    <source>
        <dbReference type="ARBA" id="ARBA00007725"/>
    </source>
</evidence>
<reference evidence="11" key="1">
    <citation type="submission" date="2014-10" db="EMBL/GenBank/DDBJ databases">
        <authorList>
            <person name="Kuske C.R."/>
            <person name="Challacombe J.F."/>
            <person name="Daligault H.E."/>
            <person name="Davenport K.W."/>
            <person name="Johnson S.L."/>
            <person name="Siddaramappa S."/>
            <person name="Petersen J.M."/>
        </authorList>
    </citation>
    <scope>NUCLEOTIDE SEQUENCE [LARGE SCALE GENOMIC DNA]</scope>
    <source>
        <strain evidence="11">CA97-1460</strain>
    </source>
</reference>
<dbReference type="EMBL" id="CP009654">
    <property type="protein sequence ID" value="APC97503.1"/>
    <property type="molecule type" value="Genomic_DNA"/>
</dbReference>
<evidence type="ECO:0000256" key="2">
    <source>
        <dbReference type="ARBA" id="ARBA00004651"/>
    </source>
</evidence>
<comment type="subunit">
    <text evidence="8">Component of the lipopolysaccharide transport and assembly complex. The LptBFG transporter is composed of two ATP-binding proteins (LptB) and two transmembrane proteins (LptF and LptG).</text>
</comment>
<protein>
    <submittedName>
        <fullName evidence="10">Putative permease YjgP/YjgQ family protein</fullName>
    </submittedName>
</protein>
<name>A0A1J0KUZ9_9GAMM</name>
<dbReference type="PANTHER" id="PTHR33529">
    <property type="entry name" value="SLR0882 PROTEIN-RELATED"/>
    <property type="match status" value="1"/>
</dbReference>
<evidence type="ECO:0000313" key="10">
    <source>
        <dbReference type="EMBL" id="APC97503.1"/>
    </source>
</evidence>
<evidence type="ECO:0000313" key="11">
    <source>
        <dbReference type="Proteomes" id="UP000182521"/>
    </source>
</evidence>
<dbReference type="InterPro" id="IPR005495">
    <property type="entry name" value="LptG/LptF_permease"/>
</dbReference>
<evidence type="ECO:0000256" key="6">
    <source>
        <dbReference type="ARBA" id="ARBA00022989"/>
    </source>
</evidence>
<feature type="transmembrane region" description="Helical" evidence="9">
    <location>
        <begin position="297"/>
        <end position="317"/>
    </location>
</feature>
<comment type="similarity">
    <text evidence="3">Belongs to the LptF/LptG family.</text>
</comment>
<dbReference type="AlphaFoldDB" id="A0A1J0KUZ9"/>
<evidence type="ECO:0000256" key="1">
    <source>
        <dbReference type="ARBA" id="ARBA00002265"/>
    </source>
</evidence>
<evidence type="ECO:0000256" key="9">
    <source>
        <dbReference type="SAM" id="Phobius"/>
    </source>
</evidence>
<proteinExistence type="inferred from homology"/>
<dbReference type="GO" id="GO:0043190">
    <property type="term" value="C:ATP-binding cassette (ABC) transporter complex"/>
    <property type="evidence" value="ECO:0007669"/>
    <property type="project" value="TreeGrafter"/>
</dbReference>
<feature type="transmembrane region" description="Helical" evidence="9">
    <location>
        <begin position="261"/>
        <end position="285"/>
    </location>
</feature>
<dbReference type="GO" id="GO:0015920">
    <property type="term" value="P:lipopolysaccharide transport"/>
    <property type="evidence" value="ECO:0007669"/>
    <property type="project" value="TreeGrafter"/>
</dbReference>
<dbReference type="Proteomes" id="UP000182521">
    <property type="component" value="Chromosome"/>
</dbReference>
<keyword evidence="5 9" id="KW-0812">Transmembrane</keyword>
<keyword evidence="7 9" id="KW-0472">Membrane</keyword>
<dbReference type="KEGG" id="frc:KX01_1839"/>
<evidence type="ECO:0000256" key="5">
    <source>
        <dbReference type="ARBA" id="ARBA00022692"/>
    </source>
</evidence>
<comment type="subcellular location">
    <subcellularLocation>
        <location evidence="2">Cell membrane</location>
        <topology evidence="2">Multi-pass membrane protein</topology>
    </subcellularLocation>
</comment>
<sequence length="359" mass="40017">MILERYYNRDVVHTFINLTLFILAIILSNLLIRFFNDAYSNGFGVDIVFKYIVLLIPENFLTLLPVTTSLAITLCFGKYFSNNEMFVTLAGGVTWAQVTRNVLKPIIFISFMALIISMYVTPFTVRTIEMLNSVMQAQTVIQSVSDQKIIKIPNGTTAYIGKKNGDFLSDVFLYQTGTPKYTVITAPTGHIATESNSSSIILKNASFYSVNPITKESSYGTAVTAEDIMHRSSSGYTPNKNNTLYPNELISKIINGNHGALVALCTRIGSFFTVLVSGLLALSMCRLRPRQNKYAKLLPSAAVLAIYLSLSMFINTIMESDTLPVWIGAWICHVIFGSIAIYNLRKQNGSEKNKKIKRK</sequence>
<dbReference type="STRING" id="1542390.KX01_1839"/>
<evidence type="ECO:0000256" key="4">
    <source>
        <dbReference type="ARBA" id="ARBA00022475"/>
    </source>
</evidence>
<organism evidence="10 11">
    <name type="scientific">Francisella frigiditurris</name>
    <dbReference type="NCBI Taxonomy" id="1542390"/>
    <lineage>
        <taxon>Bacteria</taxon>
        <taxon>Pseudomonadati</taxon>
        <taxon>Pseudomonadota</taxon>
        <taxon>Gammaproteobacteria</taxon>
        <taxon>Thiotrichales</taxon>
        <taxon>Francisellaceae</taxon>
        <taxon>Francisella</taxon>
    </lineage>
</organism>
<feature type="transmembrane region" description="Helical" evidence="9">
    <location>
        <begin position="12"/>
        <end position="32"/>
    </location>
</feature>
<dbReference type="Pfam" id="PF03739">
    <property type="entry name" value="LptF_LptG"/>
    <property type="match status" value="1"/>
</dbReference>